<feature type="region of interest" description="Disordered" evidence="1">
    <location>
        <begin position="80"/>
        <end position="128"/>
    </location>
</feature>
<accession>S8EPJ3</accession>
<dbReference type="EMBL" id="KE504125">
    <property type="protein sequence ID" value="EPT04954.1"/>
    <property type="molecule type" value="Genomic_DNA"/>
</dbReference>
<gene>
    <name evidence="2" type="ORF">FOMPIDRAFT_1021698</name>
</gene>
<protein>
    <submittedName>
        <fullName evidence="2">Uncharacterized protein</fullName>
    </submittedName>
</protein>
<evidence type="ECO:0000313" key="2">
    <source>
        <dbReference type="EMBL" id="EPT04954.1"/>
    </source>
</evidence>
<dbReference type="Proteomes" id="UP000015241">
    <property type="component" value="Unassembled WGS sequence"/>
</dbReference>
<sequence>MDMAFMHDASVRAHFDALQNVTIILEQSSRGKGSASPTSTAHIAKEETTRRIRSILQPWDSRGILAVTVKDYINADTAVAEEPTTETFVHTGPQGKNDTAVARGGPTLPMSGQSSSTWSAPSTAGGTQ</sequence>
<feature type="compositionally biased region" description="Polar residues" evidence="1">
    <location>
        <begin position="110"/>
        <end position="128"/>
    </location>
</feature>
<name>S8EPJ3_FOMSC</name>
<reference evidence="2 3" key="1">
    <citation type="journal article" date="2012" name="Science">
        <title>The Paleozoic origin of enzymatic lignin decomposition reconstructed from 31 fungal genomes.</title>
        <authorList>
            <person name="Floudas D."/>
            <person name="Binder M."/>
            <person name="Riley R."/>
            <person name="Barry K."/>
            <person name="Blanchette R.A."/>
            <person name="Henrissat B."/>
            <person name="Martinez A.T."/>
            <person name="Otillar R."/>
            <person name="Spatafora J.W."/>
            <person name="Yadav J.S."/>
            <person name="Aerts A."/>
            <person name="Benoit I."/>
            <person name="Boyd A."/>
            <person name="Carlson A."/>
            <person name="Copeland A."/>
            <person name="Coutinho P.M."/>
            <person name="de Vries R.P."/>
            <person name="Ferreira P."/>
            <person name="Findley K."/>
            <person name="Foster B."/>
            <person name="Gaskell J."/>
            <person name="Glotzer D."/>
            <person name="Gorecki P."/>
            <person name="Heitman J."/>
            <person name="Hesse C."/>
            <person name="Hori C."/>
            <person name="Igarashi K."/>
            <person name="Jurgens J.A."/>
            <person name="Kallen N."/>
            <person name="Kersten P."/>
            <person name="Kohler A."/>
            <person name="Kuees U."/>
            <person name="Kumar T.K.A."/>
            <person name="Kuo A."/>
            <person name="LaButti K."/>
            <person name="Larrondo L.F."/>
            <person name="Lindquist E."/>
            <person name="Ling A."/>
            <person name="Lombard V."/>
            <person name="Lucas S."/>
            <person name="Lundell T."/>
            <person name="Martin R."/>
            <person name="McLaughlin D.J."/>
            <person name="Morgenstern I."/>
            <person name="Morin E."/>
            <person name="Murat C."/>
            <person name="Nagy L.G."/>
            <person name="Nolan M."/>
            <person name="Ohm R.A."/>
            <person name="Patyshakuliyeva A."/>
            <person name="Rokas A."/>
            <person name="Ruiz-Duenas F.J."/>
            <person name="Sabat G."/>
            <person name="Salamov A."/>
            <person name="Samejima M."/>
            <person name="Schmutz J."/>
            <person name="Slot J.C."/>
            <person name="St John F."/>
            <person name="Stenlid J."/>
            <person name="Sun H."/>
            <person name="Sun S."/>
            <person name="Syed K."/>
            <person name="Tsang A."/>
            <person name="Wiebenga A."/>
            <person name="Young D."/>
            <person name="Pisabarro A."/>
            <person name="Eastwood D.C."/>
            <person name="Martin F."/>
            <person name="Cullen D."/>
            <person name="Grigoriev I.V."/>
            <person name="Hibbett D.S."/>
        </authorList>
    </citation>
    <scope>NUCLEOTIDE SEQUENCE</scope>
    <source>
        <strain evidence="3">FP-58527</strain>
    </source>
</reference>
<dbReference type="InParanoid" id="S8EPJ3"/>
<dbReference type="AlphaFoldDB" id="S8EPJ3"/>
<evidence type="ECO:0000256" key="1">
    <source>
        <dbReference type="SAM" id="MobiDB-lite"/>
    </source>
</evidence>
<feature type="compositionally biased region" description="Polar residues" evidence="1">
    <location>
        <begin position="27"/>
        <end position="41"/>
    </location>
</feature>
<proteinExistence type="predicted"/>
<organism evidence="2 3">
    <name type="scientific">Fomitopsis schrenkii</name>
    <name type="common">Brown rot fungus</name>
    <dbReference type="NCBI Taxonomy" id="2126942"/>
    <lineage>
        <taxon>Eukaryota</taxon>
        <taxon>Fungi</taxon>
        <taxon>Dikarya</taxon>
        <taxon>Basidiomycota</taxon>
        <taxon>Agaricomycotina</taxon>
        <taxon>Agaricomycetes</taxon>
        <taxon>Polyporales</taxon>
        <taxon>Fomitopsis</taxon>
    </lineage>
</organism>
<keyword evidence="3" id="KW-1185">Reference proteome</keyword>
<dbReference type="HOGENOM" id="CLU_1959619_0_0_1"/>
<evidence type="ECO:0000313" key="3">
    <source>
        <dbReference type="Proteomes" id="UP000015241"/>
    </source>
</evidence>
<feature type="region of interest" description="Disordered" evidence="1">
    <location>
        <begin position="27"/>
        <end position="46"/>
    </location>
</feature>